<comment type="caution">
    <text evidence="3">The sequence shown here is derived from an EMBL/GenBank/DDBJ whole genome shotgun (WGS) entry which is preliminary data.</text>
</comment>
<organism evidence="3 4">
    <name type="scientific">Permianibacter aggregans</name>
    <dbReference type="NCBI Taxonomy" id="1510150"/>
    <lineage>
        <taxon>Bacteria</taxon>
        <taxon>Pseudomonadati</taxon>
        <taxon>Pseudomonadota</taxon>
        <taxon>Gammaproteobacteria</taxon>
        <taxon>Pseudomonadales</taxon>
        <taxon>Pseudomonadaceae</taxon>
        <taxon>Permianibacter</taxon>
    </lineage>
</organism>
<keyword evidence="2" id="KW-0732">Signal</keyword>
<evidence type="ECO:0000256" key="2">
    <source>
        <dbReference type="SAM" id="SignalP"/>
    </source>
</evidence>
<dbReference type="OrthoDB" id="6228841at2"/>
<feature type="compositionally biased region" description="Basic and acidic residues" evidence="1">
    <location>
        <begin position="63"/>
        <end position="85"/>
    </location>
</feature>
<dbReference type="RefSeq" id="WP_133592941.1">
    <property type="nucleotide sequence ID" value="NZ_CP037953.1"/>
</dbReference>
<dbReference type="EMBL" id="SNYM01000022">
    <property type="protein sequence ID" value="TDQ44957.1"/>
    <property type="molecule type" value="Genomic_DNA"/>
</dbReference>
<dbReference type="AlphaFoldDB" id="A0A4V3D6R3"/>
<protein>
    <recommendedName>
        <fullName evidence="5">Pentapeptide MXKDX repeat protein</fullName>
    </recommendedName>
</protein>
<gene>
    <name evidence="3" type="ORF">EV696_12213</name>
</gene>
<feature type="signal peptide" evidence="2">
    <location>
        <begin position="1"/>
        <end position="23"/>
    </location>
</feature>
<accession>A0A4V3D6R3</accession>
<name>A0A4V3D6R3_9GAMM</name>
<feature type="region of interest" description="Disordered" evidence="1">
    <location>
        <begin position="16"/>
        <end position="39"/>
    </location>
</feature>
<feature type="region of interest" description="Disordered" evidence="1">
    <location>
        <begin position="63"/>
        <end position="99"/>
    </location>
</feature>
<evidence type="ECO:0000256" key="1">
    <source>
        <dbReference type="SAM" id="MobiDB-lite"/>
    </source>
</evidence>
<sequence>MNRKMVLMLTTALFSGVSSQSFAHDPSEHEKEKEAVDCSSMKDMDHSKMDMTDPVMQAMMKQCHDEMEKAKEKVTPDEKATETEKKKAKKKKHDHNEEK</sequence>
<evidence type="ECO:0008006" key="5">
    <source>
        <dbReference type="Google" id="ProtNLM"/>
    </source>
</evidence>
<evidence type="ECO:0000313" key="3">
    <source>
        <dbReference type="EMBL" id="TDQ44957.1"/>
    </source>
</evidence>
<proteinExistence type="predicted"/>
<feature type="chain" id="PRO_5020555399" description="Pentapeptide MXKDX repeat protein" evidence="2">
    <location>
        <begin position="24"/>
        <end position="99"/>
    </location>
</feature>
<keyword evidence="4" id="KW-1185">Reference proteome</keyword>
<dbReference type="Proteomes" id="UP000295375">
    <property type="component" value="Unassembled WGS sequence"/>
</dbReference>
<evidence type="ECO:0000313" key="4">
    <source>
        <dbReference type="Proteomes" id="UP000295375"/>
    </source>
</evidence>
<reference evidence="3 4" key="1">
    <citation type="submission" date="2019-03" db="EMBL/GenBank/DDBJ databases">
        <title>Genomic Encyclopedia of Type Strains, Phase IV (KMG-IV): sequencing the most valuable type-strain genomes for metagenomic binning, comparative biology and taxonomic classification.</title>
        <authorList>
            <person name="Goeker M."/>
        </authorList>
    </citation>
    <scope>NUCLEOTIDE SEQUENCE [LARGE SCALE GENOMIC DNA]</scope>
    <source>
        <strain evidence="3 4">DSM 103792</strain>
    </source>
</reference>
<feature type="compositionally biased region" description="Basic and acidic residues" evidence="1">
    <location>
        <begin position="25"/>
        <end position="39"/>
    </location>
</feature>